<sequence>MESMDEAKKERRRLVLRLRNRVKQKKRRDRYLSERERLLAQVTEMRSVLTELGHKQVVPTSLLPWKDVAGSLAQASVEARLSLQVLRDRCEAMYRLGRVMSAWVGSMSRRNNVPDVDRPFTSTPIVLLADAASRKLGLDWFTQHMYHNTDRMQQLCAFPSAGTVRDISVVDHENGVSDILGRIQIDCDLPLEATYAALHDKIWDELRGDTQAAMSEFLDGDLIKSIDAKMVYRRTALTAEESNYYVCREFVTQDRIVFLFGNFSQDALQPENVRWRPRMFWYCLERLGAGHTRIKQMLYNGPKVVHNQIIPWTNDADWILSDSISDNPQFQQYERWVNKDWQAMLESDFAVLSSPRRRDFSSAP</sequence>
<dbReference type="EMBL" id="JH767283">
    <property type="protein sequence ID" value="EQC25374.1"/>
    <property type="molecule type" value="Genomic_DNA"/>
</dbReference>
<dbReference type="RefSeq" id="XP_008621224.1">
    <property type="nucleotide sequence ID" value="XM_008623002.1"/>
</dbReference>
<proteinExistence type="predicted"/>
<accession>T0PJ21</accession>
<evidence type="ECO:0000313" key="2">
    <source>
        <dbReference type="Proteomes" id="UP000030762"/>
    </source>
</evidence>
<dbReference type="GeneID" id="19957510"/>
<evidence type="ECO:0008006" key="3">
    <source>
        <dbReference type="Google" id="ProtNLM"/>
    </source>
</evidence>
<dbReference type="VEuPathDB" id="FungiDB:SDRG_16783"/>
<organism evidence="1 2">
    <name type="scientific">Saprolegnia diclina (strain VS20)</name>
    <dbReference type="NCBI Taxonomy" id="1156394"/>
    <lineage>
        <taxon>Eukaryota</taxon>
        <taxon>Sar</taxon>
        <taxon>Stramenopiles</taxon>
        <taxon>Oomycota</taxon>
        <taxon>Saprolegniomycetes</taxon>
        <taxon>Saprolegniales</taxon>
        <taxon>Saprolegniaceae</taxon>
        <taxon>Saprolegnia</taxon>
    </lineage>
</organism>
<protein>
    <recommendedName>
        <fullName evidence="3">BZIP domain-containing protein</fullName>
    </recommendedName>
</protein>
<dbReference type="InParanoid" id="T0PJ21"/>
<dbReference type="Proteomes" id="UP000030762">
    <property type="component" value="Unassembled WGS sequence"/>
</dbReference>
<gene>
    <name evidence="1" type="ORF">SDRG_16783</name>
</gene>
<name>T0PJ21_SAPDV</name>
<dbReference type="AlphaFoldDB" id="T0PJ21"/>
<dbReference type="OMA" id="AGHTRIK"/>
<evidence type="ECO:0000313" key="1">
    <source>
        <dbReference type="EMBL" id="EQC25374.1"/>
    </source>
</evidence>
<dbReference type="OrthoDB" id="65224at2759"/>
<keyword evidence="2" id="KW-1185">Reference proteome</keyword>
<reference evidence="1 2" key="1">
    <citation type="submission" date="2012-04" db="EMBL/GenBank/DDBJ databases">
        <title>The Genome Sequence of Saprolegnia declina VS20.</title>
        <authorList>
            <consortium name="The Broad Institute Genome Sequencing Platform"/>
            <person name="Russ C."/>
            <person name="Nusbaum C."/>
            <person name="Tyler B."/>
            <person name="van West P."/>
            <person name="Dieguez-Uribeondo J."/>
            <person name="de Bruijn I."/>
            <person name="Tripathy S."/>
            <person name="Jiang R."/>
            <person name="Young S.K."/>
            <person name="Zeng Q."/>
            <person name="Gargeya S."/>
            <person name="Fitzgerald M."/>
            <person name="Haas B."/>
            <person name="Abouelleil A."/>
            <person name="Alvarado L."/>
            <person name="Arachchi H.M."/>
            <person name="Berlin A."/>
            <person name="Chapman S.B."/>
            <person name="Goldberg J."/>
            <person name="Griggs A."/>
            <person name="Gujja S."/>
            <person name="Hansen M."/>
            <person name="Howarth C."/>
            <person name="Imamovic A."/>
            <person name="Larimer J."/>
            <person name="McCowen C."/>
            <person name="Montmayeur A."/>
            <person name="Murphy C."/>
            <person name="Neiman D."/>
            <person name="Pearson M."/>
            <person name="Priest M."/>
            <person name="Roberts A."/>
            <person name="Saif S."/>
            <person name="Shea T."/>
            <person name="Sisk P."/>
            <person name="Sykes S."/>
            <person name="Wortman J."/>
            <person name="Nusbaum C."/>
            <person name="Birren B."/>
        </authorList>
    </citation>
    <scope>NUCLEOTIDE SEQUENCE [LARGE SCALE GENOMIC DNA]</scope>
    <source>
        <strain evidence="1 2">VS20</strain>
    </source>
</reference>